<keyword evidence="6 10" id="KW-0833">Ubl conjugation pathway</keyword>
<reference evidence="12 13" key="1">
    <citation type="submission" date="2013-11" db="EMBL/GenBank/DDBJ databases">
        <title>Genome sequencing of Stegodyphus mimosarum.</title>
        <authorList>
            <person name="Bechsgaard J."/>
        </authorList>
    </citation>
    <scope>NUCLEOTIDE SEQUENCE [LARGE SCALE GENOMIC DNA]</scope>
</reference>
<keyword evidence="13" id="KW-1185">Reference proteome</keyword>
<dbReference type="PROSITE" id="PS51157">
    <property type="entry name" value="ZF_UBR"/>
    <property type="match status" value="1"/>
</dbReference>
<dbReference type="SMART" id="SM00396">
    <property type="entry name" value="ZnF_UBR1"/>
    <property type="match status" value="1"/>
</dbReference>
<proteinExistence type="inferred from homology"/>
<comment type="similarity">
    <text evidence="8 10">Belongs to the E3 ubiquitin-protein ligase UBR1-like family.</text>
</comment>
<evidence type="ECO:0000256" key="5">
    <source>
        <dbReference type="ARBA" id="ARBA00022771"/>
    </source>
</evidence>
<dbReference type="FunFam" id="2.10.110.30:FF:000002">
    <property type="entry name" value="Putative e3 ubiquitin-protein ligase ubr3"/>
    <property type="match status" value="1"/>
</dbReference>
<dbReference type="AlphaFoldDB" id="A0A087SZK9"/>
<feature type="non-terminal residue" evidence="12">
    <location>
        <position position="689"/>
    </location>
</feature>
<evidence type="ECO:0000313" key="13">
    <source>
        <dbReference type="Proteomes" id="UP000054359"/>
    </source>
</evidence>
<dbReference type="OrthoDB" id="15304at2759"/>
<dbReference type="InterPro" id="IPR039164">
    <property type="entry name" value="UBR1-like"/>
</dbReference>
<dbReference type="OMA" id="HANHDFN"/>
<evidence type="ECO:0000256" key="7">
    <source>
        <dbReference type="ARBA" id="ARBA00022833"/>
    </source>
</evidence>
<evidence type="ECO:0000256" key="1">
    <source>
        <dbReference type="ARBA" id="ARBA00000900"/>
    </source>
</evidence>
<keyword evidence="7 10" id="KW-0862">Zinc</keyword>
<protein>
    <recommendedName>
        <fullName evidence="10">E3 ubiquitin-protein ligase</fullName>
        <ecNumber evidence="10">2.3.2.27</ecNumber>
    </recommendedName>
</protein>
<evidence type="ECO:0000256" key="4">
    <source>
        <dbReference type="ARBA" id="ARBA00022723"/>
    </source>
</evidence>
<dbReference type="EMBL" id="KK112695">
    <property type="protein sequence ID" value="KFM58298.1"/>
    <property type="molecule type" value="Genomic_DNA"/>
</dbReference>
<dbReference type="STRING" id="407821.A0A087SZK9"/>
<dbReference type="GO" id="GO:0061630">
    <property type="term" value="F:ubiquitin protein ligase activity"/>
    <property type="evidence" value="ECO:0007669"/>
    <property type="project" value="UniProtKB-UniRule"/>
</dbReference>
<dbReference type="GO" id="GO:0071596">
    <property type="term" value="P:ubiquitin-dependent protein catabolic process via the N-end rule pathway"/>
    <property type="evidence" value="ECO:0007669"/>
    <property type="project" value="UniProtKB-UniRule"/>
</dbReference>
<evidence type="ECO:0000313" key="12">
    <source>
        <dbReference type="EMBL" id="KFM58298.1"/>
    </source>
</evidence>
<feature type="domain" description="UBR-type" evidence="11">
    <location>
        <begin position="81"/>
        <end position="152"/>
    </location>
</feature>
<comment type="pathway">
    <text evidence="2 10">Protein modification; protein ubiquitination.</text>
</comment>
<dbReference type="PANTHER" id="PTHR21497:SF39">
    <property type="entry name" value="E3 UBIQUITIN-PROTEIN LIGASE UBR3"/>
    <property type="match status" value="1"/>
</dbReference>
<dbReference type="UniPathway" id="UPA00143"/>
<dbReference type="GO" id="GO:0008270">
    <property type="term" value="F:zinc ion binding"/>
    <property type="evidence" value="ECO:0007669"/>
    <property type="project" value="UniProtKB-UniRule"/>
</dbReference>
<evidence type="ECO:0000256" key="2">
    <source>
        <dbReference type="ARBA" id="ARBA00004906"/>
    </source>
</evidence>
<keyword evidence="4 10" id="KW-0479">Metal-binding</keyword>
<dbReference type="EC" id="2.3.2.27" evidence="10"/>
<evidence type="ECO:0000256" key="6">
    <source>
        <dbReference type="ARBA" id="ARBA00022786"/>
    </source>
</evidence>
<evidence type="ECO:0000256" key="8">
    <source>
        <dbReference type="ARBA" id="ARBA00046341"/>
    </source>
</evidence>
<dbReference type="Pfam" id="PF02207">
    <property type="entry name" value="zf-UBR"/>
    <property type="match status" value="1"/>
</dbReference>
<organism evidence="12 13">
    <name type="scientific">Stegodyphus mimosarum</name>
    <name type="common">African social velvet spider</name>
    <dbReference type="NCBI Taxonomy" id="407821"/>
    <lineage>
        <taxon>Eukaryota</taxon>
        <taxon>Metazoa</taxon>
        <taxon>Ecdysozoa</taxon>
        <taxon>Arthropoda</taxon>
        <taxon>Chelicerata</taxon>
        <taxon>Arachnida</taxon>
        <taxon>Araneae</taxon>
        <taxon>Araneomorphae</taxon>
        <taxon>Entelegynae</taxon>
        <taxon>Eresoidea</taxon>
        <taxon>Eresidae</taxon>
        <taxon>Stegodyphus</taxon>
    </lineage>
</organism>
<evidence type="ECO:0000256" key="9">
    <source>
        <dbReference type="PROSITE-ProRule" id="PRU00508"/>
    </source>
</evidence>
<dbReference type="GO" id="GO:0016567">
    <property type="term" value="P:protein ubiquitination"/>
    <property type="evidence" value="ECO:0007669"/>
    <property type="project" value="UniProtKB-UniRule"/>
</dbReference>
<feature type="zinc finger region" description="UBR-type" evidence="9">
    <location>
        <begin position="81"/>
        <end position="152"/>
    </location>
</feature>
<name>A0A087SZK9_STEMI</name>
<dbReference type="Proteomes" id="UP000054359">
    <property type="component" value="Unassembled WGS sequence"/>
</dbReference>
<dbReference type="Gene3D" id="2.10.110.30">
    <property type="match status" value="1"/>
</dbReference>
<keyword evidence="3 10" id="KW-0808">Transferase</keyword>
<dbReference type="CDD" id="cd19673">
    <property type="entry name" value="UBR-box_UBR3"/>
    <property type="match status" value="1"/>
</dbReference>
<evidence type="ECO:0000256" key="10">
    <source>
        <dbReference type="RuleBase" id="RU366018"/>
    </source>
</evidence>
<comment type="catalytic activity">
    <reaction evidence="1 10">
        <text>S-ubiquitinyl-[E2 ubiquitin-conjugating enzyme]-L-cysteine + [acceptor protein]-L-lysine = [E2 ubiquitin-conjugating enzyme]-L-cysteine + N(6)-ubiquitinyl-[acceptor protein]-L-lysine.</text>
        <dbReference type="EC" id="2.3.2.27"/>
    </reaction>
</comment>
<evidence type="ECO:0000259" key="11">
    <source>
        <dbReference type="PROSITE" id="PS51157"/>
    </source>
</evidence>
<keyword evidence="5 10" id="KW-0863">Zinc-finger</keyword>
<gene>
    <name evidence="12" type="ORF">X975_22317</name>
</gene>
<dbReference type="GO" id="GO:0005737">
    <property type="term" value="C:cytoplasm"/>
    <property type="evidence" value="ECO:0007669"/>
    <property type="project" value="TreeGrafter"/>
</dbReference>
<dbReference type="PANTHER" id="PTHR21497">
    <property type="entry name" value="UBIQUITIN LIGASE E3 ALPHA-RELATED"/>
    <property type="match status" value="1"/>
</dbReference>
<sequence>MAAEAADVLIKKGKRATAAYIQGVCSSQSNSDITNEVFDSILNPMIPIDDWDTIDWCRWLLAGGRSPEEYTQTVRRYDNATTCGLVWTANFVAYRCRTCGISPCMSLCSECFQRGNHEGHDFNMFRSQAGGACDCGDKSVMRESGFCQRHGQQNQINKPEAPPDLLCVAEALMPRMFLRLIQHLRDNSEPATIDRYQAAILFADGYLTMLHNYSEMGAAMRDVMTRALINPQLYLQLAIDCDSSNQAVSEYKLENLKKFLEARNGTDPASDGAVKWSNLHLDFKQSCFLDELVFWTIKFEFPQKLVCLLLNMMPDLNYKEAFTKIFVRHYKRISEMLARSTDSDTLSNRVVHVSVQLFSNEDLAYQMAKDHDLLRVMVDSLGSMMVTISQDSTLQCPDKNEHLVVDCSHRIMKEHCYWPLVSDLNNVLTHEAVAFEFLNNVTLLDIWFRFLSLFQGMNVNQRELKAHVEFESNTYYAAFSAELEASATPMWALISHLKSPETLEKTKNVLRICLQVLQEWFGAIDFSLSDEINAYQVSFHLPLHRCFASFLGQAVRQQGASLNNLLPCEDVLKLMMMHPLQAQVAFNEILCNMWVRSGLQIKGQAMTYIQCHFCNSIVDADLFLLQLCAMKLDPDWFLKTVMQRFHVLEWFTFHPSRNNSFLESDKVLPMLEGALSFLCTLLSTHTNIG</sequence>
<dbReference type="InterPro" id="IPR003126">
    <property type="entry name" value="Znf_UBR"/>
</dbReference>
<dbReference type="GO" id="GO:0000151">
    <property type="term" value="C:ubiquitin ligase complex"/>
    <property type="evidence" value="ECO:0007669"/>
    <property type="project" value="TreeGrafter"/>
</dbReference>
<accession>A0A087SZK9</accession>
<comment type="function">
    <text evidence="10">Ubiquitin ligase protein which is a component of the N-end rule pathway. Recognizes and binds to proteins bearing specific N-terminal residues that are destabilizing according to the N-end rule, leading to their ubiquitination and subsequent degradation.</text>
</comment>
<evidence type="ECO:0000256" key="3">
    <source>
        <dbReference type="ARBA" id="ARBA00022679"/>
    </source>
</evidence>